<proteinExistence type="predicted"/>
<dbReference type="RefSeq" id="WP_048498710.1">
    <property type="nucleotide sequence ID" value="NZ_LFNG01000004.1"/>
</dbReference>
<evidence type="ECO:0000313" key="3">
    <source>
        <dbReference type="Proteomes" id="UP000035900"/>
    </source>
</evidence>
<evidence type="ECO:0000313" key="2">
    <source>
        <dbReference type="EMBL" id="KMQ72085.1"/>
    </source>
</evidence>
<dbReference type="Pfam" id="PF18942">
    <property type="entry name" value="DUF5689"/>
    <property type="match status" value="1"/>
</dbReference>
<dbReference type="AlphaFoldDB" id="A0A0J7LT02"/>
<protein>
    <recommendedName>
        <fullName evidence="1">DUF5689 domain-containing protein</fullName>
    </recommendedName>
</protein>
<gene>
    <name evidence="2" type="ORF">ACM44_03440</name>
</gene>
<dbReference type="Proteomes" id="UP000035900">
    <property type="component" value="Unassembled WGS sequence"/>
</dbReference>
<dbReference type="STRING" id="1304281.ACM44_03440"/>
<organism evidence="2 3">
    <name type="scientific">Chryseobacterium koreense CCUG 49689</name>
    <dbReference type="NCBI Taxonomy" id="1304281"/>
    <lineage>
        <taxon>Bacteria</taxon>
        <taxon>Pseudomonadati</taxon>
        <taxon>Bacteroidota</taxon>
        <taxon>Flavobacteriia</taxon>
        <taxon>Flavobacteriales</taxon>
        <taxon>Weeksellaceae</taxon>
        <taxon>Chryseobacterium group</taxon>
        <taxon>Chryseobacterium</taxon>
    </lineage>
</organism>
<comment type="caution">
    <text evidence="2">The sequence shown here is derived from an EMBL/GenBank/DDBJ whole genome shotgun (WGS) entry which is preliminary data.</text>
</comment>
<sequence length="471" mass="51178">MNITKFLKSAFVVAVSAVTLSSCVNKDEWDTPPINCNNKFDAPNISMADFKALAPASGYVLITDDKIFDGYVVSSDENGNFYKTISFQDKPENPTVGLQIEVDKASNYADFPIGTHIRINAKGLRLGLDRGTWKIGSVDPNFAIGRIPSVLLNRYLSAVCNGNAMDVVTIKPRVLTNLAAAKQDIYLNTLVTVPNVQFNFGEIYPVQKAYVDFVGGAGVDTDRNIEDSSGSSTVLRSSGFSTFGATLLPKGSGNLTFVVSKYNANYQMIIRSLDDVKIAASGPRFNPYPPKGGTDITYPQTFLENFESYPSTSAPWFNTFPKYINYNILGIRYWEVRNFSGNKYIQLTANGATTSNNGGTTAVETSFMVPVNFVPGKKLTFDHNFGFDNGKVLKVYTTTDYKVGDDITSATLKDITSSFTFQTGPVSGYGTLAPSGTYTFTESGNGFIVFKYTGVGGGVTTTAQIDNIQVQ</sequence>
<reference evidence="2 3" key="1">
    <citation type="journal article" date="2004" name="Int. J. Syst. Evol. Microbiol.">
        <title>Kaistella koreensis gen. nov., sp. nov., a novel member of the Chryseobacterium-Bergeyella-Riemerella branch.</title>
        <authorList>
            <person name="Kim M.K."/>
            <person name="Im W.T."/>
            <person name="Shin Y.K."/>
            <person name="Lim J.H."/>
            <person name="Kim S.H."/>
            <person name="Lee B.C."/>
            <person name="Park M.Y."/>
            <person name="Lee K.Y."/>
            <person name="Lee S.T."/>
        </authorList>
    </citation>
    <scope>NUCLEOTIDE SEQUENCE [LARGE SCALE GENOMIC DNA]</scope>
    <source>
        <strain evidence="2 3">CCUG 49689</strain>
    </source>
</reference>
<dbReference type="PROSITE" id="PS51257">
    <property type="entry name" value="PROKAR_LIPOPROTEIN"/>
    <property type="match status" value="1"/>
</dbReference>
<dbReference type="EMBL" id="LFNG01000004">
    <property type="protein sequence ID" value="KMQ72085.1"/>
    <property type="molecule type" value="Genomic_DNA"/>
</dbReference>
<feature type="domain" description="DUF5689" evidence="1">
    <location>
        <begin position="43"/>
        <end position="276"/>
    </location>
</feature>
<accession>A0A0J7LT02</accession>
<dbReference type="OrthoDB" id="1492759at2"/>
<dbReference type="InterPro" id="IPR043744">
    <property type="entry name" value="DUF5689"/>
</dbReference>
<evidence type="ECO:0000259" key="1">
    <source>
        <dbReference type="Pfam" id="PF18942"/>
    </source>
</evidence>
<name>A0A0J7LT02_9FLAO</name>
<dbReference type="PATRIC" id="fig|1304281.5.peg.743"/>
<keyword evidence="3" id="KW-1185">Reference proteome</keyword>